<proteinExistence type="predicted"/>
<dbReference type="Pfam" id="PF10184">
    <property type="entry name" value="DUF2358"/>
    <property type="match status" value="1"/>
</dbReference>
<dbReference type="InterPro" id="IPR018790">
    <property type="entry name" value="DUF2358"/>
</dbReference>
<dbReference type="KEGG" id="cyn:Cyan7425_1222"/>
<organism evidence="1">
    <name type="scientific">Cyanothece sp. (strain PCC 7425 / ATCC 29141)</name>
    <dbReference type="NCBI Taxonomy" id="395961"/>
    <lineage>
        <taxon>Bacteria</taxon>
        <taxon>Bacillati</taxon>
        <taxon>Cyanobacteriota</taxon>
        <taxon>Cyanophyceae</taxon>
        <taxon>Gomontiellales</taxon>
        <taxon>Cyanothecaceae</taxon>
        <taxon>Cyanothece</taxon>
    </lineage>
</organism>
<evidence type="ECO:0008006" key="2">
    <source>
        <dbReference type="Google" id="ProtNLM"/>
    </source>
</evidence>
<protein>
    <recommendedName>
        <fullName evidence="2">SnoaL-like domain-containing protein</fullName>
    </recommendedName>
</protein>
<sequence length="125" mass="15324">MDIVSILRQDYQRFPQDQTYEIYAADVYFRDPLTQFRGIKRYQNMIQFIQTWFINTRMELHEIQQQEQQITTRWTLSWIAPLPWHPQLSISGRSELTLNQAGLIVSHLDYWDCSRWEVLQQLFRR</sequence>
<dbReference type="HOGENOM" id="CLU_133730_1_0_3"/>
<name>B8HMI6_CYAP4</name>
<evidence type="ECO:0000313" key="1">
    <source>
        <dbReference type="EMBL" id="ACL43601.1"/>
    </source>
</evidence>
<dbReference type="AlphaFoldDB" id="B8HMI6"/>
<dbReference type="PANTHER" id="PTHR34123:SF1">
    <property type="entry name" value="OS04G0578200 PROTEIN"/>
    <property type="match status" value="1"/>
</dbReference>
<dbReference type="InterPro" id="IPR032710">
    <property type="entry name" value="NTF2-like_dom_sf"/>
</dbReference>
<dbReference type="eggNOG" id="COG4319">
    <property type="taxonomic scope" value="Bacteria"/>
</dbReference>
<dbReference type="OrthoDB" id="1115105at2"/>
<dbReference type="Gene3D" id="3.10.450.50">
    <property type="match status" value="1"/>
</dbReference>
<dbReference type="EMBL" id="CP001344">
    <property type="protein sequence ID" value="ACL43601.1"/>
    <property type="molecule type" value="Genomic_DNA"/>
</dbReference>
<gene>
    <name evidence="1" type="ordered locus">Cyan7425_1222</name>
</gene>
<reference evidence="1" key="1">
    <citation type="submission" date="2009-01" db="EMBL/GenBank/DDBJ databases">
        <title>Complete sequence of chromosome Cyanothece sp. PCC 7425.</title>
        <authorList>
            <consortium name="US DOE Joint Genome Institute"/>
            <person name="Lucas S."/>
            <person name="Copeland A."/>
            <person name="Lapidus A."/>
            <person name="Glavina del Rio T."/>
            <person name="Dalin E."/>
            <person name="Tice H."/>
            <person name="Bruce D."/>
            <person name="Goodwin L."/>
            <person name="Pitluck S."/>
            <person name="Sims D."/>
            <person name="Meineke L."/>
            <person name="Brettin T."/>
            <person name="Detter J.C."/>
            <person name="Han C."/>
            <person name="Larimer F."/>
            <person name="Land M."/>
            <person name="Hauser L."/>
            <person name="Kyrpides N."/>
            <person name="Ovchinnikova G."/>
            <person name="Liberton M."/>
            <person name="Stoeckel J."/>
            <person name="Banerjee A."/>
            <person name="Singh A."/>
            <person name="Page L."/>
            <person name="Sato H."/>
            <person name="Zhao L."/>
            <person name="Sherman L."/>
            <person name="Pakrasi H."/>
            <person name="Richardson P."/>
        </authorList>
    </citation>
    <scope>NUCLEOTIDE SEQUENCE</scope>
    <source>
        <strain evidence="1">PCC 7425</strain>
    </source>
</reference>
<dbReference type="PANTHER" id="PTHR34123">
    <property type="entry name" value="OS04G0578200 PROTEIN"/>
    <property type="match status" value="1"/>
</dbReference>
<dbReference type="STRING" id="395961.Cyan7425_1222"/>
<dbReference type="SUPFAM" id="SSF54427">
    <property type="entry name" value="NTF2-like"/>
    <property type="match status" value="1"/>
</dbReference>
<accession>B8HMI6</accession>